<dbReference type="Proteomes" id="UP000531594">
    <property type="component" value="Unassembled WGS sequence"/>
</dbReference>
<comment type="caution">
    <text evidence="2">The sequence shown here is derived from an EMBL/GenBank/DDBJ whole genome shotgun (WGS) entry which is preliminary data.</text>
</comment>
<evidence type="ECO:0000313" key="3">
    <source>
        <dbReference type="Proteomes" id="UP000531594"/>
    </source>
</evidence>
<name>A0A7X0HU52_9BACI</name>
<dbReference type="EMBL" id="JACHGK010000006">
    <property type="protein sequence ID" value="MBB6445611.1"/>
    <property type="molecule type" value="Genomic_DNA"/>
</dbReference>
<sequence length="59" mass="6597">MAVLKVNVDFLSLVDWSGRHEDSRGRSETDETPQTRSVEEARRSPAEPCVPGTEINNQV</sequence>
<gene>
    <name evidence="2" type="ORF">HNR53_002230</name>
</gene>
<keyword evidence="3" id="KW-1185">Reference proteome</keyword>
<evidence type="ECO:0000256" key="1">
    <source>
        <dbReference type="SAM" id="MobiDB-lite"/>
    </source>
</evidence>
<feature type="compositionally biased region" description="Basic and acidic residues" evidence="1">
    <location>
        <begin position="17"/>
        <end position="29"/>
    </location>
</feature>
<protein>
    <submittedName>
        <fullName evidence="2">Uncharacterized protein</fullName>
    </submittedName>
</protein>
<feature type="region of interest" description="Disordered" evidence="1">
    <location>
        <begin position="17"/>
        <end position="59"/>
    </location>
</feature>
<proteinExistence type="predicted"/>
<organism evidence="2 3">
    <name type="scientific">Bacillus benzoevorans</name>
    <dbReference type="NCBI Taxonomy" id="1456"/>
    <lineage>
        <taxon>Bacteria</taxon>
        <taxon>Bacillati</taxon>
        <taxon>Bacillota</taxon>
        <taxon>Bacilli</taxon>
        <taxon>Bacillales</taxon>
        <taxon>Bacillaceae</taxon>
        <taxon>Bacillus</taxon>
    </lineage>
</organism>
<evidence type="ECO:0000313" key="2">
    <source>
        <dbReference type="EMBL" id="MBB6445611.1"/>
    </source>
</evidence>
<reference evidence="2 3" key="1">
    <citation type="submission" date="2020-08" db="EMBL/GenBank/DDBJ databases">
        <title>Genomic Encyclopedia of Type Strains, Phase IV (KMG-IV): sequencing the most valuable type-strain genomes for metagenomic binning, comparative biology and taxonomic classification.</title>
        <authorList>
            <person name="Goeker M."/>
        </authorList>
    </citation>
    <scope>NUCLEOTIDE SEQUENCE [LARGE SCALE GENOMIC DNA]</scope>
    <source>
        <strain evidence="2 3">DSM 5391</strain>
    </source>
</reference>
<accession>A0A7X0HU52</accession>
<dbReference type="AlphaFoldDB" id="A0A7X0HU52"/>